<proteinExistence type="predicted"/>
<dbReference type="Proteomes" id="UP000245626">
    <property type="component" value="Unassembled WGS sequence"/>
</dbReference>
<evidence type="ECO:0000313" key="1">
    <source>
        <dbReference type="EMBL" id="PWN50422.1"/>
    </source>
</evidence>
<protein>
    <submittedName>
        <fullName evidence="1">ADC synthase</fullName>
    </submittedName>
</protein>
<organism evidence="1 2">
    <name type="scientific">Violaceomyces palustris</name>
    <dbReference type="NCBI Taxonomy" id="1673888"/>
    <lineage>
        <taxon>Eukaryota</taxon>
        <taxon>Fungi</taxon>
        <taxon>Dikarya</taxon>
        <taxon>Basidiomycota</taxon>
        <taxon>Ustilaginomycotina</taxon>
        <taxon>Ustilaginomycetes</taxon>
        <taxon>Violaceomycetales</taxon>
        <taxon>Violaceomycetaceae</taxon>
        <taxon>Violaceomyces</taxon>
    </lineage>
</organism>
<evidence type="ECO:0000313" key="2">
    <source>
        <dbReference type="Proteomes" id="UP000245626"/>
    </source>
</evidence>
<keyword evidence="2" id="KW-1185">Reference proteome</keyword>
<dbReference type="EMBL" id="KZ819933">
    <property type="protein sequence ID" value="PWN50422.1"/>
    <property type="molecule type" value="Genomic_DNA"/>
</dbReference>
<reference evidence="1 2" key="1">
    <citation type="journal article" date="2018" name="Mol. Biol. Evol.">
        <title>Broad Genomic Sampling Reveals a Smut Pathogenic Ancestry of the Fungal Clade Ustilaginomycotina.</title>
        <authorList>
            <person name="Kijpornyongpan T."/>
            <person name="Mondo S.J."/>
            <person name="Barry K."/>
            <person name="Sandor L."/>
            <person name="Lee J."/>
            <person name="Lipzen A."/>
            <person name="Pangilinan J."/>
            <person name="LaButti K."/>
            <person name="Hainaut M."/>
            <person name="Henrissat B."/>
            <person name="Grigoriev I.V."/>
            <person name="Spatafora J.W."/>
            <person name="Aime M.C."/>
        </authorList>
    </citation>
    <scope>NUCLEOTIDE SEQUENCE [LARGE SCALE GENOMIC DNA]</scope>
    <source>
        <strain evidence="1 2">SA 807</strain>
    </source>
</reference>
<accession>A0ACD0NXC2</accession>
<name>A0ACD0NXC2_9BASI</name>
<sequence length="1033" mass="114501">MSLHEGKGDTASFLPRILIIDHHDSYTLNLLSLLLPSEDQAERRKEMSALLPSRVVVLPHNHGYLKPQAFQKLIKPHIDAIILSPGPGTPENPNDFGAAEALLKDENLGIPILGVCLGHQGLATAFGGKVKRARSVRHGLRSPLRWSPDEEAVGKKAKTEAPGGILAGIPENAQVVRYNSLTVDEETLPQCLRVTSWAFDDPCRAPPPRLFASALESRLRSEQHSLVASATSSAYASSCPDSPSACASPLVSASTSSSADGHCDMTEIDPGFPENPNRSNLERVILSMQHNHLPIHSVQFHPESIESNYGRQIMSNFLKVVEDFWKGQGTDVARRKLREWHEYRAELPQWLRKQGDRCVSSGSSLELDSLPDQESKASIQPFKVKSRRFRNAAGPGVAATLAPKIFERLFRQSKERSSGQVGSVWLDSARPRDPHSRYSFMASPSFSLSYDCFKKQLVLHRPALDGSTENEPVDMKGAIRDNDEKAPSFWGWMNQLQCELKTSTDFSEAIVDLDEHEGRAEDMKRTYGSVFRTGFVGYWGYEMKEESLDLERPEDQGPISSQSGLPDAEFAFCNKVLAFDHVKEEWIAFALIQDQDSAEVNHLPTMANLHRLLSDRSAMAVTPKVASDWFDQVGTVLDSELHQLSPTTSSRTSLAKDVLPLLKPDLDSASYKARIEQCREIIASGESYELCLTTQFRGKLTPNQHASSYESGKEDLKDDHFELYLRLRERNPAPYSAFLHLPDLDCGSVADQRWGSRSILSTSPERFMRITMQGQVEMKPIKGTLARAGWGVGEAGMRAGDSGEEEEREKREWREREDKRRREKLSADIKERAENLMIVDLIRADLYSFCQIHSVKVPALMKVESYETVHQLVTTVSGQLKEGVGSCEAVMRCFPPGSMTGAPKLRSVQLLEGLETQLCPEIPALLSNPRSTTFSPSPCSNEPLEIACRGVDASRQAKSGHNSSKARRGIYSGSLGWMGIDGSADFSVVIRTAFVNGDEVSLGAGGAITYLSDPEQEWREVLDKIQALANVEA</sequence>
<gene>
    <name evidence="1" type="ORF">IE53DRAFT_368917</name>
</gene>